<dbReference type="InterPro" id="IPR036890">
    <property type="entry name" value="HATPase_C_sf"/>
</dbReference>
<name>A0A1Y3YYI8_9BACE</name>
<evidence type="ECO:0000256" key="13">
    <source>
        <dbReference type="SAM" id="Phobius"/>
    </source>
</evidence>
<keyword evidence="13" id="KW-1133">Transmembrane helix</keyword>
<dbReference type="InterPro" id="IPR013783">
    <property type="entry name" value="Ig-like_fold"/>
</dbReference>
<evidence type="ECO:0000256" key="5">
    <source>
        <dbReference type="ARBA" id="ARBA00022741"/>
    </source>
</evidence>
<keyword evidence="11" id="KW-0804">Transcription</keyword>
<feature type="modified residue" description="4-aspartylphosphate" evidence="12">
    <location>
        <position position="1139"/>
    </location>
</feature>
<dbReference type="InterPro" id="IPR018060">
    <property type="entry name" value="HTH_AraC"/>
</dbReference>
<dbReference type="InterPro" id="IPR011123">
    <property type="entry name" value="Y_Y_Y"/>
</dbReference>
<keyword evidence="10" id="KW-0238">DNA-binding</keyword>
<dbReference type="SUPFAM" id="SSF47384">
    <property type="entry name" value="Homodimeric domain of signal transducing histidine kinase"/>
    <property type="match status" value="1"/>
</dbReference>
<dbReference type="InterPro" id="IPR009057">
    <property type="entry name" value="Homeodomain-like_sf"/>
</dbReference>
<dbReference type="SUPFAM" id="SSF46689">
    <property type="entry name" value="Homeodomain-like"/>
    <property type="match status" value="1"/>
</dbReference>
<evidence type="ECO:0000256" key="7">
    <source>
        <dbReference type="ARBA" id="ARBA00022840"/>
    </source>
</evidence>
<dbReference type="InterPro" id="IPR001789">
    <property type="entry name" value="Sig_transdc_resp-reg_receiver"/>
</dbReference>
<dbReference type="SMART" id="SM00342">
    <property type="entry name" value="HTH_ARAC"/>
    <property type="match status" value="1"/>
</dbReference>
<dbReference type="Gene3D" id="1.10.10.60">
    <property type="entry name" value="Homeodomain-like"/>
    <property type="match status" value="1"/>
</dbReference>
<evidence type="ECO:0000256" key="11">
    <source>
        <dbReference type="ARBA" id="ARBA00023163"/>
    </source>
</evidence>
<dbReference type="Gene3D" id="2.60.40.10">
    <property type="entry name" value="Immunoglobulins"/>
    <property type="match status" value="1"/>
</dbReference>
<evidence type="ECO:0000313" key="17">
    <source>
        <dbReference type="EMBL" id="OUN99340.1"/>
    </source>
</evidence>
<evidence type="ECO:0000313" key="18">
    <source>
        <dbReference type="Proteomes" id="UP000195386"/>
    </source>
</evidence>
<dbReference type="SMART" id="SM00388">
    <property type="entry name" value="HisKA"/>
    <property type="match status" value="1"/>
</dbReference>
<evidence type="ECO:0000259" key="16">
    <source>
        <dbReference type="PROSITE" id="PS50110"/>
    </source>
</evidence>
<keyword evidence="13" id="KW-0472">Membrane</keyword>
<dbReference type="InterPro" id="IPR004358">
    <property type="entry name" value="Sig_transdc_His_kin-like_C"/>
</dbReference>
<dbReference type="EC" id="2.7.13.3" evidence="2"/>
<comment type="catalytic activity">
    <reaction evidence="1">
        <text>ATP + protein L-histidine = ADP + protein N-phospho-L-histidine.</text>
        <dbReference type="EC" id="2.7.13.3"/>
    </reaction>
</comment>
<keyword evidence="9" id="KW-0805">Transcription regulation</keyword>
<dbReference type="SUPFAM" id="SSF52172">
    <property type="entry name" value="CheY-like"/>
    <property type="match status" value="1"/>
</dbReference>
<dbReference type="Pfam" id="PF00512">
    <property type="entry name" value="HisKA"/>
    <property type="match status" value="1"/>
</dbReference>
<dbReference type="GO" id="GO:0005524">
    <property type="term" value="F:ATP binding"/>
    <property type="evidence" value="ECO:0007669"/>
    <property type="project" value="UniProtKB-KW"/>
</dbReference>
<dbReference type="PROSITE" id="PS01124">
    <property type="entry name" value="HTH_ARAC_FAMILY_2"/>
    <property type="match status" value="1"/>
</dbReference>
<dbReference type="SUPFAM" id="SSF63829">
    <property type="entry name" value="Calcium-dependent phosphotriesterase"/>
    <property type="match status" value="2"/>
</dbReference>
<evidence type="ECO:0000256" key="3">
    <source>
        <dbReference type="ARBA" id="ARBA00022553"/>
    </source>
</evidence>
<dbReference type="Pfam" id="PF12833">
    <property type="entry name" value="HTH_18"/>
    <property type="match status" value="1"/>
</dbReference>
<dbReference type="InterPro" id="IPR036097">
    <property type="entry name" value="HisK_dim/P_sf"/>
</dbReference>
<evidence type="ECO:0000256" key="4">
    <source>
        <dbReference type="ARBA" id="ARBA00022679"/>
    </source>
</evidence>
<dbReference type="GO" id="GO:0000155">
    <property type="term" value="F:phosphorelay sensor kinase activity"/>
    <property type="evidence" value="ECO:0007669"/>
    <property type="project" value="InterPro"/>
</dbReference>
<dbReference type="Proteomes" id="UP000195386">
    <property type="component" value="Unassembled WGS sequence"/>
</dbReference>
<dbReference type="SUPFAM" id="SSF101898">
    <property type="entry name" value="NHL repeat"/>
    <property type="match status" value="1"/>
</dbReference>
<evidence type="ECO:0000259" key="15">
    <source>
        <dbReference type="PROSITE" id="PS50109"/>
    </source>
</evidence>
<organism evidence="17 18">
    <name type="scientific">Bacteroides clarus</name>
    <dbReference type="NCBI Taxonomy" id="626929"/>
    <lineage>
        <taxon>Bacteria</taxon>
        <taxon>Pseudomonadati</taxon>
        <taxon>Bacteroidota</taxon>
        <taxon>Bacteroidia</taxon>
        <taxon>Bacteroidales</taxon>
        <taxon>Bacteroidaceae</taxon>
        <taxon>Bacteroides</taxon>
    </lineage>
</organism>
<dbReference type="SMART" id="SM00387">
    <property type="entry name" value="HATPase_c"/>
    <property type="match status" value="1"/>
</dbReference>
<dbReference type="GO" id="GO:0003700">
    <property type="term" value="F:DNA-binding transcription factor activity"/>
    <property type="evidence" value="ECO:0007669"/>
    <property type="project" value="InterPro"/>
</dbReference>
<evidence type="ECO:0000256" key="9">
    <source>
        <dbReference type="ARBA" id="ARBA00023015"/>
    </source>
</evidence>
<dbReference type="Pfam" id="PF02518">
    <property type="entry name" value="HATPase_c"/>
    <property type="match status" value="1"/>
</dbReference>
<feature type="domain" description="HTH araC/xylS-type" evidence="14">
    <location>
        <begin position="1238"/>
        <end position="1338"/>
    </location>
</feature>
<dbReference type="PRINTS" id="PR00344">
    <property type="entry name" value="BCTRLSENSOR"/>
</dbReference>
<keyword evidence="13" id="KW-0812">Transmembrane</keyword>
<dbReference type="PROSITE" id="PS50109">
    <property type="entry name" value="HIS_KIN"/>
    <property type="match status" value="1"/>
</dbReference>
<dbReference type="SUPFAM" id="SSF55874">
    <property type="entry name" value="ATPase domain of HSP90 chaperone/DNA topoisomerase II/histidine kinase"/>
    <property type="match status" value="1"/>
</dbReference>
<keyword evidence="3 12" id="KW-0597">Phosphoprotein</keyword>
<dbReference type="PROSITE" id="PS50110">
    <property type="entry name" value="RESPONSE_REGULATORY"/>
    <property type="match status" value="1"/>
</dbReference>
<dbReference type="Gene3D" id="1.10.287.130">
    <property type="match status" value="1"/>
</dbReference>
<dbReference type="InterPro" id="IPR018062">
    <property type="entry name" value="HTH_AraC-typ_CS"/>
</dbReference>
<keyword evidence="8" id="KW-0902">Two-component regulatory system</keyword>
<evidence type="ECO:0000256" key="1">
    <source>
        <dbReference type="ARBA" id="ARBA00000085"/>
    </source>
</evidence>
<keyword evidence="7" id="KW-0067">ATP-binding</keyword>
<dbReference type="InterPro" id="IPR003661">
    <property type="entry name" value="HisK_dim/P_dom"/>
</dbReference>
<dbReference type="PANTHER" id="PTHR43547:SF2">
    <property type="entry name" value="HYBRID SIGNAL TRANSDUCTION HISTIDINE KINASE C"/>
    <property type="match status" value="1"/>
</dbReference>
<reference evidence="18" key="1">
    <citation type="submission" date="2017-04" db="EMBL/GenBank/DDBJ databases">
        <title>Function of individual gut microbiota members based on whole genome sequencing of pure cultures obtained from chicken caecum.</title>
        <authorList>
            <person name="Medvecky M."/>
            <person name="Cejkova D."/>
            <person name="Polansky O."/>
            <person name="Karasova D."/>
            <person name="Kubasova T."/>
            <person name="Cizek A."/>
            <person name="Rychlik I."/>
        </authorList>
    </citation>
    <scope>NUCLEOTIDE SEQUENCE [LARGE SCALE GENOMIC DNA]</scope>
    <source>
        <strain evidence="18">An43</strain>
    </source>
</reference>
<dbReference type="EMBL" id="NFII01000020">
    <property type="protein sequence ID" value="OUN99340.1"/>
    <property type="molecule type" value="Genomic_DNA"/>
</dbReference>
<evidence type="ECO:0000259" key="14">
    <source>
        <dbReference type="PROSITE" id="PS01124"/>
    </source>
</evidence>
<dbReference type="SMART" id="SM00448">
    <property type="entry name" value="REC"/>
    <property type="match status" value="1"/>
</dbReference>
<dbReference type="Pfam" id="PF07494">
    <property type="entry name" value="Reg_prop"/>
    <property type="match status" value="3"/>
</dbReference>
<evidence type="ECO:0000256" key="2">
    <source>
        <dbReference type="ARBA" id="ARBA00012438"/>
    </source>
</evidence>
<dbReference type="PROSITE" id="PS00041">
    <property type="entry name" value="HTH_ARAC_FAMILY_1"/>
    <property type="match status" value="1"/>
</dbReference>
<keyword evidence="4" id="KW-0808">Transferase</keyword>
<dbReference type="FunFam" id="3.30.565.10:FF:000037">
    <property type="entry name" value="Hybrid sensor histidine kinase/response regulator"/>
    <property type="match status" value="1"/>
</dbReference>
<feature type="domain" description="Response regulatory" evidence="16">
    <location>
        <begin position="1091"/>
        <end position="1206"/>
    </location>
</feature>
<dbReference type="Pfam" id="PF00072">
    <property type="entry name" value="Response_reg"/>
    <property type="match status" value="1"/>
</dbReference>
<dbReference type="Gene3D" id="2.130.10.10">
    <property type="entry name" value="YVTN repeat-like/Quinoprotein amine dehydrogenase"/>
    <property type="match status" value="2"/>
</dbReference>
<evidence type="ECO:0000256" key="10">
    <source>
        <dbReference type="ARBA" id="ARBA00023125"/>
    </source>
</evidence>
<protein>
    <recommendedName>
        <fullName evidence="2">histidine kinase</fullName>
        <ecNumber evidence="2">2.7.13.3</ecNumber>
    </recommendedName>
</protein>
<feature type="domain" description="Histidine kinase" evidence="15">
    <location>
        <begin position="831"/>
        <end position="1047"/>
    </location>
</feature>
<dbReference type="GO" id="GO:0043565">
    <property type="term" value="F:sequence-specific DNA binding"/>
    <property type="evidence" value="ECO:0007669"/>
    <property type="project" value="InterPro"/>
</dbReference>
<dbReference type="InterPro" id="IPR011110">
    <property type="entry name" value="Reg_prop"/>
</dbReference>
<dbReference type="PANTHER" id="PTHR43547">
    <property type="entry name" value="TWO-COMPONENT HISTIDINE KINASE"/>
    <property type="match status" value="1"/>
</dbReference>
<dbReference type="Pfam" id="PF07495">
    <property type="entry name" value="Y_Y_Y"/>
    <property type="match status" value="1"/>
</dbReference>
<dbReference type="InterPro" id="IPR011006">
    <property type="entry name" value="CheY-like_superfamily"/>
</dbReference>
<feature type="transmembrane region" description="Helical" evidence="13">
    <location>
        <begin position="778"/>
        <end position="799"/>
    </location>
</feature>
<dbReference type="Gene3D" id="3.40.50.2300">
    <property type="match status" value="1"/>
</dbReference>
<dbReference type="InterPro" id="IPR005467">
    <property type="entry name" value="His_kinase_dom"/>
</dbReference>
<proteinExistence type="predicted"/>
<keyword evidence="6 17" id="KW-0418">Kinase</keyword>
<evidence type="ECO:0000256" key="12">
    <source>
        <dbReference type="PROSITE-ProRule" id="PRU00169"/>
    </source>
</evidence>
<dbReference type="InterPro" id="IPR003594">
    <property type="entry name" value="HATPase_dom"/>
</dbReference>
<dbReference type="Gene3D" id="3.30.565.10">
    <property type="entry name" value="Histidine kinase-like ATPase, C-terminal domain"/>
    <property type="match status" value="1"/>
</dbReference>
<comment type="caution">
    <text evidence="17">The sequence shown here is derived from an EMBL/GenBank/DDBJ whole genome shotgun (WGS) entry which is preliminary data.</text>
</comment>
<dbReference type="InterPro" id="IPR015943">
    <property type="entry name" value="WD40/YVTN_repeat-like_dom_sf"/>
</dbReference>
<keyword evidence="5" id="KW-0547">Nucleotide-binding</keyword>
<gene>
    <name evidence="17" type="ORF">B5F97_15965</name>
</gene>
<accession>A0A1Y3YYI8</accession>
<evidence type="ECO:0000256" key="6">
    <source>
        <dbReference type="ARBA" id="ARBA00022777"/>
    </source>
</evidence>
<sequence>MLRNVMKTQLCKSFLIYLLLQGMFTPFLKAVTQENIFFSTLTTDDGLSQFTAQALYADERGQIWIGTRNGISVYNGARIKSYKQEKGNIHTLLGRKIKNICGNGKGIIYILAREGLCQFNMRTEEFKHLSDNSSKEWINSIFYHKRNLYLGSYGSVFEYDEKSGERKVYCTFPKHLVPNCLMMDKSGQLWVGHNDGVFIVSSDGEVNKHLFKGVQIHSFFQDSLGEIWVCTWSDGVYRVSSELTVVHYIENSGKNTIADNSVRCVCEDDQGSIWLGTERGLNKFDKKTGLFTCYVSSERFGSLSNSSIFSILKDQQGTIWIGTYFGGVNYFTPDYQVYTHYRVSATEKNGLSASLIGPIIEGENNELWIATDGGGLNCYDRDTGNFKWYRHKDTGNGLSKNIVKSLYYDKKRKAVWIGTHQGGLNKLDLQTEQISVYGICEKAGRNDIVLSIVPYRDKLVISTHDGIFLFDPDTNQSALLINTFSHYLMMDSNDRLWAAVEGTGVYCYDMKNNHSTVYSFEYGNSESLSDNLITCIYEDSQHNIWLTTGDGMINRFLPAENNFERFVIQRDNASGDYIYAICESKEGDLFMTTDKGFCIFNLENKEFSYYNSKNGFPFTNISENSLFQAEDGEIFLGGMNGMISFNEEDLKVAYQYYRIIPDRLWVNGNEVRVGDETGILSEALYYTSFIELDSKYSVFSFEFTETNYLPANKDELLYKLEGFSKDWLSTHGQKMITFTNLPAGEYILSLKAVGKRKDYETEYRLGIKVLPPFYKTTWAYVSYVLAGGSIIYFLVRVYLVRFRLRESLKYEQQHLHDVELLNQSKLRFFTNISHEFRTPLTIIIGQMEMLLQLQAFAPSVYNKILNVYKNALQLRELISELLDFRKQEQGHMKIMVSCHDLIDFIYENYLLYVEYAATRQIDFHFEKDLEKLEVWYDAKQIQKVMNNLLSNAFKFTPQGGTVLIRVYRNQDEAIVEVQNSGEGISQENIDKIFTRFYSVDPASDMVEGTGIGLSLSKGLVELHHGTLTACSIPDKETIFTLRLKLGNEHFAEEQLQVDTKAEGEISNSLFVSQNMCLLEEEKVSEHPKNAKMLIVEDNDSLREMLAGLFRPYYDVALAVDGEDGTEKAREFCPDIILSDIVMPKMTGTEFCKQIKTDFATCHIPVVLLTARTAVEHTLEGFRIGADDYITKPFNTALLISRCNNLVNGRRILQEKFSKQPQAPVKMLAINPMDEDLLERTMEIIERNLDNSEFGLNDLIRELCMSRTYFFQKIKGITGQTPQEFLTTVRLKKAAFLLKTDLTKNVSEISDKTGFSSPRFFSRCFKEAYGVSPLAYRNDNAGLNEEN</sequence>
<dbReference type="CDD" id="cd00082">
    <property type="entry name" value="HisKA"/>
    <property type="match status" value="1"/>
</dbReference>
<evidence type="ECO:0000256" key="8">
    <source>
        <dbReference type="ARBA" id="ARBA00023012"/>
    </source>
</evidence>